<evidence type="ECO:0000313" key="7">
    <source>
        <dbReference type="Proteomes" id="UP000315700"/>
    </source>
</evidence>
<evidence type="ECO:0000259" key="5">
    <source>
        <dbReference type="PROSITE" id="PS50931"/>
    </source>
</evidence>
<reference evidence="6 7" key="1">
    <citation type="submission" date="2019-02" db="EMBL/GenBank/DDBJ databases">
        <title>Deep-cultivation of Planctomycetes and their phenomic and genomic characterization uncovers novel biology.</title>
        <authorList>
            <person name="Wiegand S."/>
            <person name="Jogler M."/>
            <person name="Boedeker C."/>
            <person name="Pinto D."/>
            <person name="Vollmers J."/>
            <person name="Rivas-Marin E."/>
            <person name="Kohn T."/>
            <person name="Peeters S.H."/>
            <person name="Heuer A."/>
            <person name="Rast P."/>
            <person name="Oberbeckmann S."/>
            <person name="Bunk B."/>
            <person name="Jeske O."/>
            <person name="Meyerdierks A."/>
            <person name="Storesund J.E."/>
            <person name="Kallscheuer N."/>
            <person name="Luecker S."/>
            <person name="Lage O.M."/>
            <person name="Pohl T."/>
            <person name="Merkel B.J."/>
            <person name="Hornburger P."/>
            <person name="Mueller R.-W."/>
            <person name="Bruemmer F."/>
            <person name="Labrenz M."/>
            <person name="Spormann A.M."/>
            <person name="Op den Camp H."/>
            <person name="Overmann J."/>
            <person name="Amann R."/>
            <person name="Jetten M.S.M."/>
            <person name="Mascher T."/>
            <person name="Medema M.H."/>
            <person name="Devos D.P."/>
            <person name="Kaster A.-K."/>
            <person name="Ovreas L."/>
            <person name="Rohde M."/>
            <person name="Galperin M.Y."/>
            <person name="Jogler C."/>
        </authorList>
    </citation>
    <scope>NUCLEOTIDE SEQUENCE [LARGE SCALE GENOMIC DNA]</scope>
    <source>
        <strain evidence="6 7">Pan44</strain>
    </source>
</reference>
<dbReference type="CDD" id="cd05466">
    <property type="entry name" value="PBP2_LTTR_substrate"/>
    <property type="match status" value="1"/>
</dbReference>
<dbReference type="FunFam" id="1.10.10.10:FF:000001">
    <property type="entry name" value="LysR family transcriptional regulator"/>
    <property type="match status" value="1"/>
</dbReference>
<dbReference type="PRINTS" id="PR00039">
    <property type="entry name" value="HTHLYSR"/>
</dbReference>
<dbReference type="PROSITE" id="PS50931">
    <property type="entry name" value="HTH_LYSR"/>
    <property type="match status" value="1"/>
</dbReference>
<dbReference type="Proteomes" id="UP000315700">
    <property type="component" value="Chromosome"/>
</dbReference>
<dbReference type="PANTHER" id="PTHR30346">
    <property type="entry name" value="TRANSCRIPTIONAL DUAL REGULATOR HCAR-RELATED"/>
    <property type="match status" value="1"/>
</dbReference>
<dbReference type="InterPro" id="IPR000847">
    <property type="entry name" value="LysR_HTH_N"/>
</dbReference>
<dbReference type="Gene3D" id="3.40.190.10">
    <property type="entry name" value="Periplasmic binding protein-like II"/>
    <property type="match status" value="2"/>
</dbReference>
<accession>A0A517SCF9</accession>
<dbReference type="InterPro" id="IPR036390">
    <property type="entry name" value="WH_DNA-bd_sf"/>
</dbReference>
<dbReference type="OrthoDB" id="9803735at2"/>
<feature type="domain" description="HTH lysR-type" evidence="5">
    <location>
        <begin position="1"/>
        <end position="58"/>
    </location>
</feature>
<proteinExistence type="inferred from homology"/>
<keyword evidence="2" id="KW-0805">Transcription regulation</keyword>
<dbReference type="InterPro" id="IPR005119">
    <property type="entry name" value="LysR_subst-bd"/>
</dbReference>
<dbReference type="FunCoup" id="A0A517SCF9">
    <property type="interactions" value="169"/>
</dbReference>
<dbReference type="InterPro" id="IPR036388">
    <property type="entry name" value="WH-like_DNA-bd_sf"/>
</dbReference>
<dbReference type="GO" id="GO:0032993">
    <property type="term" value="C:protein-DNA complex"/>
    <property type="evidence" value="ECO:0007669"/>
    <property type="project" value="TreeGrafter"/>
</dbReference>
<sequence>MDLPSLRAILKIAERGSFSQAARDLGVTQPAISQQVGKLETELGRSLFERQGRRVTLTEAGDKLRRHAEQIVALADDARRIVTDDGETGKIVIGAIPTIAPYLLPEVLCAFRDACPRAQVEVHEEVTASLLQRCANGEIDLGLLALPAERRYLHLERLYDEELLLVVQASHPLATARKARLEDLQEEPFVLLDEAHCLSGDIRSFCLRKRFQPVTTGRTTQLATVQELVALGHGVSLIPEMARRRDADPRRIYRSLDGVRPKRTIAMCWNPDRYQSKLMKSLISQLRRLSPSP</sequence>
<dbReference type="Gene3D" id="1.10.10.10">
    <property type="entry name" value="Winged helix-like DNA-binding domain superfamily/Winged helix DNA-binding domain"/>
    <property type="match status" value="1"/>
</dbReference>
<dbReference type="GO" id="GO:0003677">
    <property type="term" value="F:DNA binding"/>
    <property type="evidence" value="ECO:0007669"/>
    <property type="project" value="UniProtKB-KW"/>
</dbReference>
<dbReference type="PANTHER" id="PTHR30346:SF0">
    <property type="entry name" value="HCA OPERON TRANSCRIPTIONAL ACTIVATOR HCAR"/>
    <property type="match status" value="1"/>
</dbReference>
<dbReference type="Pfam" id="PF00126">
    <property type="entry name" value="HTH_1"/>
    <property type="match status" value="1"/>
</dbReference>
<dbReference type="SUPFAM" id="SSF46785">
    <property type="entry name" value="Winged helix' DNA-binding domain"/>
    <property type="match status" value="1"/>
</dbReference>
<evidence type="ECO:0000256" key="1">
    <source>
        <dbReference type="ARBA" id="ARBA00009437"/>
    </source>
</evidence>
<name>A0A517SCF9_9PLAN</name>
<protein>
    <submittedName>
        <fullName evidence="6">Hydrogen peroxide-inducible genes activator</fullName>
    </submittedName>
</protein>
<keyword evidence="3" id="KW-0238">DNA-binding</keyword>
<dbReference type="InParanoid" id="A0A517SCF9"/>
<comment type="similarity">
    <text evidence="1">Belongs to the LysR transcriptional regulatory family.</text>
</comment>
<dbReference type="Pfam" id="PF03466">
    <property type="entry name" value="LysR_substrate"/>
    <property type="match status" value="1"/>
</dbReference>
<organism evidence="6 7">
    <name type="scientific">Caulifigura coniformis</name>
    <dbReference type="NCBI Taxonomy" id="2527983"/>
    <lineage>
        <taxon>Bacteria</taxon>
        <taxon>Pseudomonadati</taxon>
        <taxon>Planctomycetota</taxon>
        <taxon>Planctomycetia</taxon>
        <taxon>Planctomycetales</taxon>
        <taxon>Planctomycetaceae</taxon>
        <taxon>Caulifigura</taxon>
    </lineage>
</organism>
<keyword evidence="4" id="KW-0804">Transcription</keyword>
<evidence type="ECO:0000313" key="6">
    <source>
        <dbReference type="EMBL" id="QDT53812.1"/>
    </source>
</evidence>
<dbReference type="GO" id="GO:0003700">
    <property type="term" value="F:DNA-binding transcription factor activity"/>
    <property type="evidence" value="ECO:0007669"/>
    <property type="project" value="InterPro"/>
</dbReference>
<evidence type="ECO:0000256" key="2">
    <source>
        <dbReference type="ARBA" id="ARBA00023015"/>
    </source>
</evidence>
<keyword evidence="7" id="KW-1185">Reference proteome</keyword>
<evidence type="ECO:0000256" key="3">
    <source>
        <dbReference type="ARBA" id="ARBA00023125"/>
    </source>
</evidence>
<dbReference type="AlphaFoldDB" id="A0A517SCF9"/>
<dbReference type="RefSeq" id="WP_145029323.1">
    <property type="nucleotide sequence ID" value="NZ_CP036271.1"/>
</dbReference>
<dbReference type="KEGG" id="ccos:Pan44_18360"/>
<dbReference type="SUPFAM" id="SSF53850">
    <property type="entry name" value="Periplasmic binding protein-like II"/>
    <property type="match status" value="1"/>
</dbReference>
<gene>
    <name evidence="6" type="primary">oxyR</name>
    <name evidence="6" type="ORF">Pan44_18360</name>
</gene>
<dbReference type="EMBL" id="CP036271">
    <property type="protein sequence ID" value="QDT53812.1"/>
    <property type="molecule type" value="Genomic_DNA"/>
</dbReference>
<evidence type="ECO:0000256" key="4">
    <source>
        <dbReference type="ARBA" id="ARBA00023163"/>
    </source>
</evidence>